<dbReference type="InterPro" id="IPR035439">
    <property type="entry name" value="UPF0145_dom_sf"/>
</dbReference>
<dbReference type="OrthoDB" id="9796448at2"/>
<evidence type="ECO:0000256" key="1">
    <source>
        <dbReference type="ARBA" id="ARBA00010751"/>
    </source>
</evidence>
<evidence type="ECO:0000256" key="2">
    <source>
        <dbReference type="HAMAP-Rule" id="MF_00338"/>
    </source>
</evidence>
<dbReference type="Gene3D" id="3.30.110.70">
    <property type="entry name" value="Hypothetical protein apc22750. Chain B"/>
    <property type="match status" value="1"/>
</dbReference>
<comment type="similarity">
    <text evidence="1 2">Belongs to the UPF0145 family.</text>
</comment>
<reference evidence="3 4" key="2">
    <citation type="journal article" date="2016" name="Appl. Microbiol. Biotechnol.">
        <title>Mutations improving production and secretion of extracellular lipase by Burkholderia glumae PG1.</title>
        <authorList>
            <person name="Knapp A."/>
            <person name="Voget S."/>
            <person name="Gao R."/>
            <person name="Zaburannyi N."/>
            <person name="Krysciak D."/>
            <person name="Breuer M."/>
            <person name="Hauer B."/>
            <person name="Streit W.R."/>
            <person name="Muller R."/>
            <person name="Daniel R."/>
            <person name="Jaeger K.E."/>
        </authorList>
    </citation>
    <scope>NUCLEOTIDE SEQUENCE [LARGE SCALE GENOMIC DNA]</scope>
    <source>
        <strain evidence="3 4">PG1</strain>
    </source>
</reference>
<sequence>MPAHHLITTAFELPGHRIEQSLGIARGIVVRSRSIVGTFGAALQTLFGGNISLYTSLCERARQDAYDKMLAQAAGLGANAIIGMRYDATEVGAGITEVLCYGTAVRVVPTAAG</sequence>
<dbReference type="EMBL" id="CP002580">
    <property type="protein sequence ID" value="AJK46036.1"/>
    <property type="molecule type" value="Genomic_DNA"/>
</dbReference>
<protein>
    <recommendedName>
        <fullName evidence="2">UPF0145 protein BGL_1c15200</fullName>
    </recommendedName>
</protein>
<dbReference type="InterPro" id="IPR002765">
    <property type="entry name" value="UPF0145_YbjQ-like"/>
</dbReference>
<reference evidence="4" key="1">
    <citation type="submission" date="2011-03" db="EMBL/GenBank/DDBJ databases">
        <authorList>
            <person name="Voget S."/>
            <person name="Streit W.R."/>
            <person name="Jaeger K.E."/>
            <person name="Daniel R."/>
        </authorList>
    </citation>
    <scope>NUCLEOTIDE SEQUENCE [LARGE SCALE GENOMIC DNA]</scope>
    <source>
        <strain evidence="4">PG1</strain>
    </source>
</reference>
<dbReference type="AlphaFoldDB" id="A0A0B6S1C7"/>
<organism evidence="3 4">
    <name type="scientific">Burkholderia plantarii</name>
    <dbReference type="NCBI Taxonomy" id="41899"/>
    <lineage>
        <taxon>Bacteria</taxon>
        <taxon>Pseudomonadati</taxon>
        <taxon>Pseudomonadota</taxon>
        <taxon>Betaproteobacteria</taxon>
        <taxon>Burkholderiales</taxon>
        <taxon>Burkholderiaceae</taxon>
        <taxon>Burkholderia</taxon>
    </lineage>
</organism>
<accession>A0A0B6S1C7</accession>
<dbReference type="RefSeq" id="WP_042624645.1">
    <property type="nucleotide sequence ID" value="NZ_CP002580.1"/>
</dbReference>
<dbReference type="Proteomes" id="UP000031838">
    <property type="component" value="Chromosome 1"/>
</dbReference>
<dbReference type="Pfam" id="PF01906">
    <property type="entry name" value="YbjQ_1"/>
    <property type="match status" value="1"/>
</dbReference>
<dbReference type="SUPFAM" id="SSF117782">
    <property type="entry name" value="YbjQ-like"/>
    <property type="match status" value="1"/>
</dbReference>
<proteinExistence type="inferred from homology"/>
<dbReference type="KEGG" id="bgp:BGL_1c15200"/>
<dbReference type="HAMAP" id="MF_00338">
    <property type="entry name" value="UPF0145"/>
    <property type="match status" value="1"/>
</dbReference>
<keyword evidence="4" id="KW-1185">Reference proteome</keyword>
<evidence type="ECO:0000313" key="4">
    <source>
        <dbReference type="Proteomes" id="UP000031838"/>
    </source>
</evidence>
<dbReference type="HOGENOM" id="CLU_117144_1_1_4"/>
<dbReference type="PANTHER" id="PTHR34068">
    <property type="entry name" value="UPF0145 PROTEIN YBJQ"/>
    <property type="match status" value="1"/>
</dbReference>
<name>A0A0B6S1C7_BURPL</name>
<dbReference type="PANTHER" id="PTHR34068:SF2">
    <property type="entry name" value="UPF0145 PROTEIN SCO3412"/>
    <property type="match status" value="1"/>
</dbReference>
<evidence type="ECO:0000313" key="3">
    <source>
        <dbReference type="EMBL" id="AJK46036.1"/>
    </source>
</evidence>
<gene>
    <name evidence="3" type="ORF">BGL_1c15200</name>
</gene>